<comment type="catalytic activity">
    <reaction evidence="7">
        <text>D-glucose 6-phosphate + NADP(+) = 6-phospho-D-glucono-1,5-lactone + NADPH + H(+)</text>
        <dbReference type="Rhea" id="RHEA:15841"/>
        <dbReference type="ChEBI" id="CHEBI:15378"/>
        <dbReference type="ChEBI" id="CHEBI:57783"/>
        <dbReference type="ChEBI" id="CHEBI:57955"/>
        <dbReference type="ChEBI" id="CHEBI:58349"/>
        <dbReference type="ChEBI" id="CHEBI:61548"/>
        <dbReference type="EC" id="1.1.1.49"/>
    </reaction>
</comment>
<dbReference type="Gene3D" id="3.30.360.10">
    <property type="entry name" value="Dihydrodipicolinate Reductase, domain 2"/>
    <property type="match status" value="1"/>
</dbReference>
<dbReference type="InterPro" id="IPR001282">
    <property type="entry name" value="G6P_DH"/>
</dbReference>
<comment type="caution">
    <text evidence="10">The sequence shown here is derived from an EMBL/GenBank/DDBJ whole genome shotgun (WGS) entry which is preliminary data.</text>
</comment>
<keyword evidence="6 7" id="KW-0119">Carbohydrate metabolism</keyword>
<dbReference type="PROSITE" id="PS00069">
    <property type="entry name" value="G6P_DEHYDROGENASE"/>
    <property type="match status" value="1"/>
</dbReference>
<sequence length="515" mass="57560">MSSNIDLMSPAEQPQSPLPRAEPCVLVIFGATGDLTRRKLIPALFSLANNQCLATDFQILGIGRSEMDDARFRDRLREGVAQSSEIQTFKETVWSDFASRISYLSGDFLEPSTYQSLVERLAGFSTANRLFYLATAPSATPVIIQRLADVGLEHEDRGFSRLVVEKPFGHDLESARELNRLIAEVFEERQVYRIDHYLGKETVQNVLFFRFGNALFESVWNRNHVEYVEITAAESLGVGRRAGYYQESGALRDMVANHLLQLLALTAMDSPVALDADSVNDKKAEVWRSIRPMTPDEVASRTVRAQYAAGTIDGASVPGWHEEPNVPPDSRTETYVALDLRIDNWRWAGVPFYLRTGKRLARQVTEIAVHFRQPPLSFFPCQDCFQSNVIILRIQPDEGISLTFGAKEPGTSRSAVPVSMDFCYHSAFAEAPPSAYAVLLLDALRGDLTQFTRCDGVEAQWRIMTPIETAWAACNDVPLPTYVSGSEGPREADGLLEWNGHVWRSIGDAQWACQI</sequence>
<comment type="caution">
    <text evidence="7">Lacks conserved residue(s) required for the propagation of feature annotation.</text>
</comment>
<feature type="binding site" evidence="7">
    <location>
        <position position="64"/>
    </location>
    <ligand>
        <name>NADP(+)</name>
        <dbReference type="ChEBI" id="CHEBI:58349"/>
    </ligand>
</feature>
<evidence type="ECO:0000256" key="7">
    <source>
        <dbReference type="HAMAP-Rule" id="MF_00966"/>
    </source>
</evidence>
<feature type="binding site" evidence="7">
    <location>
        <position position="166"/>
    </location>
    <ligand>
        <name>NADP(+)</name>
        <dbReference type="ChEBI" id="CHEBI:58349"/>
    </ligand>
</feature>
<feature type="binding site" evidence="7">
    <location>
        <position position="234"/>
    </location>
    <ligand>
        <name>substrate</name>
    </ligand>
</feature>
<feature type="domain" description="Glucose-6-phosphate dehydrogenase NAD-binding" evidence="8">
    <location>
        <begin position="27"/>
        <end position="205"/>
    </location>
</feature>
<feature type="binding site" evidence="7">
    <location>
        <position position="253"/>
    </location>
    <ligand>
        <name>substrate</name>
    </ligand>
</feature>
<dbReference type="PANTHER" id="PTHR23429">
    <property type="entry name" value="GLUCOSE-6-PHOSPHATE 1-DEHYDROGENASE G6PD"/>
    <property type="match status" value="1"/>
</dbReference>
<accession>A0ABW4Y708</accession>
<feature type="domain" description="Glucose-6-phosphate dehydrogenase C-terminal" evidence="9">
    <location>
        <begin position="208"/>
        <end position="504"/>
    </location>
</feature>
<feature type="binding site" evidence="7">
    <location>
        <position position="196"/>
    </location>
    <ligand>
        <name>substrate</name>
    </ligand>
</feature>
<dbReference type="PRINTS" id="PR00079">
    <property type="entry name" value="G6PDHDRGNASE"/>
</dbReference>
<evidence type="ECO:0000256" key="4">
    <source>
        <dbReference type="ARBA" id="ARBA00022857"/>
    </source>
</evidence>
<comment type="pathway">
    <text evidence="1 7">Carbohydrate degradation; pentose phosphate pathway; D-ribulose 5-phosphate from D-glucose 6-phosphate (oxidative stage): step 1/3.</text>
</comment>
<keyword evidence="4 7" id="KW-0521">NADP</keyword>
<evidence type="ECO:0000256" key="6">
    <source>
        <dbReference type="ARBA" id="ARBA00023277"/>
    </source>
</evidence>
<dbReference type="Pfam" id="PF02781">
    <property type="entry name" value="G6PD_C"/>
    <property type="match status" value="1"/>
</dbReference>
<evidence type="ECO:0000313" key="10">
    <source>
        <dbReference type="EMBL" id="MFD2111966.1"/>
    </source>
</evidence>
<dbReference type="PANTHER" id="PTHR23429:SF0">
    <property type="entry name" value="GLUCOSE-6-PHOSPHATE 1-DEHYDROGENASE"/>
    <property type="match status" value="1"/>
</dbReference>
<feature type="binding site" evidence="7">
    <location>
        <begin position="30"/>
        <end position="37"/>
    </location>
    <ligand>
        <name>NADP(+)</name>
        <dbReference type="ChEBI" id="CHEBI:58349"/>
    </ligand>
</feature>
<gene>
    <name evidence="7 10" type="primary">zwf</name>
    <name evidence="10" type="ORF">ACFSJC_08955</name>
</gene>
<dbReference type="EMBL" id="JBHUHX010000016">
    <property type="protein sequence ID" value="MFD2111966.1"/>
    <property type="molecule type" value="Genomic_DNA"/>
</dbReference>
<protein>
    <recommendedName>
        <fullName evidence="7">Glucose-6-phosphate 1-dehydrogenase</fullName>
        <shortName evidence="7">G6PD</shortName>
        <ecNumber evidence="7">1.1.1.49</ecNumber>
    </recommendedName>
</protein>
<dbReference type="InterPro" id="IPR036291">
    <property type="entry name" value="NAD(P)-bd_dom_sf"/>
</dbReference>
<dbReference type="InterPro" id="IPR022675">
    <property type="entry name" value="G6P_DH_C"/>
</dbReference>
<dbReference type="SUPFAM" id="SSF55347">
    <property type="entry name" value="Glyceraldehyde-3-phosphate dehydrogenase-like, C-terminal domain"/>
    <property type="match status" value="1"/>
</dbReference>
<evidence type="ECO:0000256" key="2">
    <source>
        <dbReference type="ARBA" id="ARBA00009975"/>
    </source>
</evidence>
<feature type="active site" description="Proton acceptor" evidence="7">
    <location>
        <position position="258"/>
    </location>
</feature>
<dbReference type="HAMAP" id="MF_00966">
    <property type="entry name" value="G6PD"/>
    <property type="match status" value="1"/>
</dbReference>
<evidence type="ECO:0000259" key="8">
    <source>
        <dbReference type="Pfam" id="PF00479"/>
    </source>
</evidence>
<feature type="binding site" evidence="7">
    <location>
        <position position="358"/>
    </location>
    <ligand>
        <name>substrate</name>
    </ligand>
</feature>
<dbReference type="Proteomes" id="UP001597337">
    <property type="component" value="Unassembled WGS sequence"/>
</dbReference>
<dbReference type="Gene3D" id="3.40.50.720">
    <property type="entry name" value="NAD(P)-binding Rossmann-like Domain"/>
    <property type="match status" value="1"/>
</dbReference>
<dbReference type="RefSeq" id="WP_386025836.1">
    <property type="nucleotide sequence ID" value="NZ_JBHUHX010000016.1"/>
</dbReference>
<proteinExistence type="inferred from homology"/>
<evidence type="ECO:0000256" key="5">
    <source>
        <dbReference type="ARBA" id="ARBA00023002"/>
    </source>
</evidence>
<comment type="similarity">
    <text evidence="2 7">Belongs to the glucose-6-phosphate dehydrogenase family.</text>
</comment>
<organism evidence="10 11">
    <name type="scientific">Thiorhodococcus fuscus</name>
    <dbReference type="NCBI Taxonomy" id="527200"/>
    <lineage>
        <taxon>Bacteria</taxon>
        <taxon>Pseudomonadati</taxon>
        <taxon>Pseudomonadota</taxon>
        <taxon>Gammaproteobacteria</taxon>
        <taxon>Chromatiales</taxon>
        <taxon>Chromatiaceae</taxon>
        <taxon>Thiorhodococcus</taxon>
    </lineage>
</organism>
<evidence type="ECO:0000259" key="9">
    <source>
        <dbReference type="Pfam" id="PF02781"/>
    </source>
</evidence>
<dbReference type="SUPFAM" id="SSF51735">
    <property type="entry name" value="NAD(P)-binding Rossmann-fold domains"/>
    <property type="match status" value="1"/>
</dbReference>
<dbReference type="Pfam" id="PF00479">
    <property type="entry name" value="G6PD_N"/>
    <property type="match status" value="1"/>
</dbReference>
<feature type="binding site" evidence="7">
    <location>
        <begin position="107"/>
        <end position="108"/>
    </location>
    <ligand>
        <name>NADP(+)</name>
        <dbReference type="ChEBI" id="CHEBI:58349"/>
    </ligand>
</feature>
<dbReference type="GO" id="GO:0004345">
    <property type="term" value="F:glucose-6-phosphate dehydrogenase activity"/>
    <property type="evidence" value="ECO:0007669"/>
    <property type="project" value="UniProtKB-EC"/>
</dbReference>
<evidence type="ECO:0000256" key="1">
    <source>
        <dbReference type="ARBA" id="ARBA00004937"/>
    </source>
</evidence>
<reference evidence="11" key="1">
    <citation type="journal article" date="2019" name="Int. J. Syst. Evol. Microbiol.">
        <title>The Global Catalogue of Microorganisms (GCM) 10K type strain sequencing project: providing services to taxonomists for standard genome sequencing and annotation.</title>
        <authorList>
            <consortium name="The Broad Institute Genomics Platform"/>
            <consortium name="The Broad Institute Genome Sequencing Center for Infectious Disease"/>
            <person name="Wu L."/>
            <person name="Ma J."/>
        </authorList>
    </citation>
    <scope>NUCLEOTIDE SEQUENCE [LARGE SCALE GENOMIC DNA]</scope>
    <source>
        <strain evidence="11">KACC 12597</strain>
    </source>
</reference>
<evidence type="ECO:0000313" key="11">
    <source>
        <dbReference type="Proteomes" id="UP001597337"/>
    </source>
</evidence>
<dbReference type="PIRSF" id="PIRSF000110">
    <property type="entry name" value="G6PD"/>
    <property type="match status" value="1"/>
</dbReference>
<keyword evidence="3 7" id="KW-0313">Glucose metabolism</keyword>
<dbReference type="InterPro" id="IPR019796">
    <property type="entry name" value="G6P_DH_AS"/>
</dbReference>
<dbReference type="EC" id="1.1.1.49" evidence="7"/>
<dbReference type="NCBIfam" id="NF009492">
    <property type="entry name" value="PRK12853.1-3"/>
    <property type="match status" value="1"/>
</dbReference>
<evidence type="ECO:0000256" key="3">
    <source>
        <dbReference type="ARBA" id="ARBA00022526"/>
    </source>
</evidence>
<dbReference type="InterPro" id="IPR022674">
    <property type="entry name" value="G6P_DH_NAD-bd"/>
</dbReference>
<name>A0ABW4Y708_9GAMM</name>
<keyword evidence="11" id="KW-1185">Reference proteome</keyword>
<dbReference type="NCBIfam" id="TIGR00871">
    <property type="entry name" value="zwf"/>
    <property type="match status" value="1"/>
</dbReference>
<feature type="binding site" evidence="7">
    <location>
        <position position="200"/>
    </location>
    <ligand>
        <name>substrate</name>
    </ligand>
</feature>
<comment type="function">
    <text evidence="7">Catalyzes the oxidation of glucose 6-phosphate to 6-phosphogluconolactone.</text>
</comment>
<keyword evidence="5 7" id="KW-0560">Oxidoreductase</keyword>